<dbReference type="GO" id="GO:0006886">
    <property type="term" value="P:intracellular protein transport"/>
    <property type="evidence" value="ECO:0007669"/>
    <property type="project" value="InterPro"/>
</dbReference>
<dbReference type="InterPro" id="IPR002553">
    <property type="entry name" value="Clathrin/coatomer_adapt-like_N"/>
</dbReference>
<sequence>MEKYKKLVKNKIKQVLGGNNLMSATSLTYIHEDLKYSSTCMDAIKTIISMQQQGYDVSEFHGEMVKLMCSTSVEIKRMVNLYLKTNFSNAPANILLYTNSFIKDMRSTNSKIVNMAIQDCFAVSDEVVIKSYVEEFKSILSNSGNRDKKETIEVLLLNMYNLYKINRESFLENKFDYFVIECLDRKNTMYNALVVLSEIEKYEHIVSSDKIISMIKALVEEGDYASIGYALKILLSMKNTDIDTEILVRLLICGDVCIFGTVGQLILLKEGEKYAQMVFDQGLGFLNLRHEQQYNVLKYLYFLIFKYSVKYEESLFVICENDSLDIKRVKFLILSKNISEFAISEIKYLVGRKLLLPEIFEMCINKQIYLPGILCFVSEEEKNKIIEILLRNKEKFIENNSLVFLNWEEDILKFLNTIKPSTQNEQMYLEVASHTCKNIPKFALKLKNNNHQLIRYYLKMRENGFISKDQCINFLNIVKKENKNTKIINLILKQIDISLADNLFPYTHHSLKINFNDLMHTYRELDDNTTRLEIFYQKDKNYNNVINDKDVNNHNSVINDLNTDINYDKIQSDVKQESNCFDLENIRQKLGKICDSSEENVKVELNNPEEDKKEIKKPSICVNTNDSISLTNSEESDNLISNVNIKNIRFDLKCMTGNIFTTGKGIFINVEEINEEQIIYIKINKKVEKSHICTPGTKLLYNLEFDDIGEKVDFIIEDKVYTCTIKAEDLIEEISMDVSLFNKRFGEIERYEILDGLEVEEKFFIDKNKFVFRLLLEEVYGKNFGSQHIIKGNECVLNILKKS</sequence>
<keyword evidence="1" id="KW-0472">Membrane</keyword>
<keyword evidence="1" id="KW-0812">Transmembrane</keyword>
<accession>A0A1W0E4Q7</accession>
<dbReference type="OrthoDB" id="2192743at2759"/>
<dbReference type="Proteomes" id="UP000192758">
    <property type="component" value="Unassembled WGS sequence"/>
</dbReference>
<feature type="transmembrane region" description="Helical" evidence="1">
    <location>
        <begin position="246"/>
        <end position="267"/>
    </location>
</feature>
<dbReference type="AlphaFoldDB" id="A0A1W0E4Q7"/>
<dbReference type="InterPro" id="IPR011989">
    <property type="entry name" value="ARM-like"/>
</dbReference>
<evidence type="ECO:0000313" key="4">
    <source>
        <dbReference type="Proteomes" id="UP000192758"/>
    </source>
</evidence>
<dbReference type="GO" id="GO:0016192">
    <property type="term" value="P:vesicle-mediated transport"/>
    <property type="evidence" value="ECO:0007669"/>
    <property type="project" value="InterPro"/>
</dbReference>
<dbReference type="STRING" id="646526.A0A1W0E4Q7"/>
<evidence type="ECO:0000313" key="3">
    <source>
        <dbReference type="EMBL" id="OQS54213.1"/>
    </source>
</evidence>
<dbReference type="VEuPathDB" id="MicrosporidiaDB:EHP00_856"/>
<dbReference type="GO" id="GO:0030117">
    <property type="term" value="C:membrane coat"/>
    <property type="evidence" value="ECO:0007669"/>
    <property type="project" value="InterPro"/>
</dbReference>
<organism evidence="3 4">
    <name type="scientific">Ecytonucleospora hepatopenaei</name>
    <dbReference type="NCBI Taxonomy" id="646526"/>
    <lineage>
        <taxon>Eukaryota</taxon>
        <taxon>Fungi</taxon>
        <taxon>Fungi incertae sedis</taxon>
        <taxon>Microsporidia</taxon>
        <taxon>Enterocytozoonidae</taxon>
        <taxon>Ecytonucleospora</taxon>
    </lineage>
</organism>
<proteinExistence type="predicted"/>
<keyword evidence="4" id="KW-1185">Reference proteome</keyword>
<keyword evidence="1" id="KW-1133">Transmembrane helix</keyword>
<protein>
    <recommendedName>
        <fullName evidence="2">Clathrin/coatomer adaptor adaptin-like N-terminal domain-containing protein</fullName>
    </recommendedName>
</protein>
<feature type="domain" description="Clathrin/coatomer adaptor adaptin-like N-terminal" evidence="2">
    <location>
        <begin position="35"/>
        <end position="219"/>
    </location>
</feature>
<evidence type="ECO:0000259" key="2">
    <source>
        <dbReference type="Pfam" id="PF01602"/>
    </source>
</evidence>
<dbReference type="InterPro" id="IPR016024">
    <property type="entry name" value="ARM-type_fold"/>
</dbReference>
<comment type="caution">
    <text evidence="3">The sequence shown here is derived from an EMBL/GenBank/DDBJ whole genome shotgun (WGS) entry which is preliminary data.</text>
</comment>
<dbReference type="SUPFAM" id="SSF48371">
    <property type="entry name" value="ARM repeat"/>
    <property type="match status" value="1"/>
</dbReference>
<evidence type="ECO:0000256" key="1">
    <source>
        <dbReference type="SAM" id="Phobius"/>
    </source>
</evidence>
<dbReference type="Pfam" id="PF01602">
    <property type="entry name" value="Adaptin_N"/>
    <property type="match status" value="1"/>
</dbReference>
<gene>
    <name evidence="3" type="ORF">EHP00_856</name>
</gene>
<name>A0A1W0E4Q7_9MICR</name>
<dbReference type="Gene3D" id="1.25.10.10">
    <property type="entry name" value="Leucine-rich Repeat Variant"/>
    <property type="match status" value="1"/>
</dbReference>
<dbReference type="EMBL" id="MNPJ01000021">
    <property type="protein sequence ID" value="OQS54213.1"/>
    <property type="molecule type" value="Genomic_DNA"/>
</dbReference>
<reference evidence="3 4" key="1">
    <citation type="journal article" date="2017" name="Environ. Microbiol.">
        <title>Decay of the glycolytic pathway and adaptation to intranuclear parasitism within Enterocytozoonidae microsporidia.</title>
        <authorList>
            <person name="Wiredu Boakye D."/>
            <person name="Jaroenlak P."/>
            <person name="Prachumwat A."/>
            <person name="Williams T.A."/>
            <person name="Bateman K.S."/>
            <person name="Itsathitphaisarn O."/>
            <person name="Sritunyalucksana K."/>
            <person name="Paszkiewicz K.H."/>
            <person name="Moore K.A."/>
            <person name="Stentiford G.D."/>
            <person name="Williams B.A."/>
        </authorList>
    </citation>
    <scope>NUCLEOTIDE SEQUENCE [LARGE SCALE GENOMIC DNA]</scope>
    <source>
        <strain evidence="3 4">TH1</strain>
    </source>
</reference>